<dbReference type="PRINTS" id="PR00778">
    <property type="entry name" value="HTHARSR"/>
</dbReference>
<gene>
    <name evidence="5" type="ORF">DK846_05550</name>
</gene>
<dbReference type="InterPro" id="IPR011991">
    <property type="entry name" value="ArsR-like_HTH"/>
</dbReference>
<evidence type="ECO:0000313" key="5">
    <source>
        <dbReference type="EMBL" id="PWR73047.1"/>
    </source>
</evidence>
<dbReference type="GeneID" id="97550017"/>
<dbReference type="InterPro" id="IPR036390">
    <property type="entry name" value="WH_DNA-bd_sf"/>
</dbReference>
<feature type="domain" description="HTH arsR-type" evidence="4">
    <location>
        <begin position="28"/>
        <end position="122"/>
    </location>
</feature>
<evidence type="ECO:0000256" key="1">
    <source>
        <dbReference type="ARBA" id="ARBA00023015"/>
    </source>
</evidence>
<dbReference type="NCBIfam" id="NF033788">
    <property type="entry name" value="HTH_metalloreg"/>
    <property type="match status" value="1"/>
</dbReference>
<dbReference type="InterPro" id="IPR001845">
    <property type="entry name" value="HTH_ArsR_DNA-bd_dom"/>
</dbReference>
<reference evidence="5 6" key="1">
    <citation type="submission" date="2018-05" db="EMBL/GenBank/DDBJ databases">
        <title>Draft genome of Methanospirillum lacunae Ki8-1.</title>
        <authorList>
            <person name="Dueholm M.S."/>
            <person name="Nielsen P.H."/>
            <person name="Bakmann L.F."/>
            <person name="Otzen D.E."/>
        </authorList>
    </citation>
    <scope>NUCLEOTIDE SEQUENCE [LARGE SCALE GENOMIC DNA]</scope>
    <source>
        <strain evidence="5 6">Ki8-1</strain>
    </source>
</reference>
<dbReference type="SMART" id="SM00418">
    <property type="entry name" value="HTH_ARSR"/>
    <property type="match status" value="1"/>
</dbReference>
<proteinExistence type="predicted"/>
<dbReference type="Gene3D" id="1.10.10.10">
    <property type="entry name" value="Winged helix-like DNA-binding domain superfamily/Winged helix DNA-binding domain"/>
    <property type="match status" value="1"/>
</dbReference>
<organism evidence="5 6">
    <name type="scientific">Methanospirillum lacunae</name>
    <dbReference type="NCBI Taxonomy" id="668570"/>
    <lineage>
        <taxon>Archaea</taxon>
        <taxon>Methanobacteriati</taxon>
        <taxon>Methanobacteriota</taxon>
        <taxon>Stenosarchaea group</taxon>
        <taxon>Methanomicrobia</taxon>
        <taxon>Methanomicrobiales</taxon>
        <taxon>Methanospirillaceae</taxon>
        <taxon>Methanospirillum</taxon>
    </lineage>
</organism>
<keyword evidence="6" id="KW-1185">Reference proteome</keyword>
<dbReference type="OrthoDB" id="46231at2157"/>
<evidence type="ECO:0000256" key="2">
    <source>
        <dbReference type="ARBA" id="ARBA00023125"/>
    </source>
</evidence>
<dbReference type="AlphaFoldDB" id="A0A2V2N9R9"/>
<dbReference type="EMBL" id="QGMY01000004">
    <property type="protein sequence ID" value="PWR73047.1"/>
    <property type="molecule type" value="Genomic_DNA"/>
</dbReference>
<accession>A0A2V2N9R9</accession>
<evidence type="ECO:0000259" key="4">
    <source>
        <dbReference type="PROSITE" id="PS50987"/>
    </source>
</evidence>
<dbReference type="Proteomes" id="UP000245657">
    <property type="component" value="Unassembled WGS sequence"/>
</dbReference>
<protein>
    <recommendedName>
        <fullName evidence="4">HTH arsR-type domain-containing protein</fullName>
    </recommendedName>
</protein>
<dbReference type="GO" id="GO:0003700">
    <property type="term" value="F:DNA-binding transcription factor activity"/>
    <property type="evidence" value="ECO:0007669"/>
    <property type="project" value="InterPro"/>
</dbReference>
<keyword evidence="2" id="KW-0238">DNA-binding</keyword>
<dbReference type="PROSITE" id="PS50987">
    <property type="entry name" value="HTH_ARSR_2"/>
    <property type="match status" value="1"/>
</dbReference>
<dbReference type="PANTHER" id="PTHR33154">
    <property type="entry name" value="TRANSCRIPTIONAL REGULATOR, ARSR FAMILY"/>
    <property type="match status" value="1"/>
</dbReference>
<dbReference type="InterPro" id="IPR036388">
    <property type="entry name" value="WH-like_DNA-bd_sf"/>
</dbReference>
<dbReference type="InterPro" id="IPR051081">
    <property type="entry name" value="HTH_MetalResp_TranReg"/>
</dbReference>
<dbReference type="Pfam" id="PF01022">
    <property type="entry name" value="HTH_5"/>
    <property type="match status" value="1"/>
</dbReference>
<dbReference type="CDD" id="cd00090">
    <property type="entry name" value="HTH_ARSR"/>
    <property type="match status" value="1"/>
</dbReference>
<comment type="caution">
    <text evidence="5">The sequence shown here is derived from an EMBL/GenBank/DDBJ whole genome shotgun (WGS) entry which is preliminary data.</text>
</comment>
<sequence>MVSVRCCPADCALREDWEDELNQVKKALEDESVISMERILKAMSHPLRLKILLMLSNRDQCVCEFIWVFKESSTIISNHLKVLKDAGLIETYYRSNHKIYRFREDADRTIITFLHQQWKKNTKQT</sequence>
<dbReference type="GO" id="GO:0003677">
    <property type="term" value="F:DNA binding"/>
    <property type="evidence" value="ECO:0007669"/>
    <property type="project" value="UniProtKB-KW"/>
</dbReference>
<dbReference type="RefSeq" id="WP_109967948.1">
    <property type="nucleotide sequence ID" value="NZ_CP176093.1"/>
</dbReference>
<dbReference type="SUPFAM" id="SSF46785">
    <property type="entry name" value="Winged helix' DNA-binding domain"/>
    <property type="match status" value="1"/>
</dbReference>
<evidence type="ECO:0000313" key="6">
    <source>
        <dbReference type="Proteomes" id="UP000245657"/>
    </source>
</evidence>
<dbReference type="PANTHER" id="PTHR33154:SF18">
    <property type="entry name" value="ARSENICAL RESISTANCE OPERON REPRESSOR"/>
    <property type="match status" value="1"/>
</dbReference>
<name>A0A2V2N9R9_9EURY</name>
<keyword evidence="3" id="KW-0804">Transcription</keyword>
<keyword evidence="1" id="KW-0805">Transcription regulation</keyword>
<evidence type="ECO:0000256" key="3">
    <source>
        <dbReference type="ARBA" id="ARBA00023163"/>
    </source>
</evidence>